<protein>
    <recommendedName>
        <fullName evidence="3">Universal stress protein F</fullName>
    </recommendedName>
</protein>
<dbReference type="Pfam" id="PF00582">
    <property type="entry name" value="Usp"/>
    <property type="match status" value="1"/>
</dbReference>
<evidence type="ECO:0000256" key="3">
    <source>
        <dbReference type="ARBA" id="ARBA00040934"/>
    </source>
</evidence>
<evidence type="ECO:0000313" key="5">
    <source>
        <dbReference type="EMBL" id="MCY0790434.1"/>
    </source>
</evidence>
<name>A0A9Q4CQ69_MORMO</name>
<dbReference type="CDD" id="cd00293">
    <property type="entry name" value="USP-like"/>
    <property type="match status" value="1"/>
</dbReference>
<evidence type="ECO:0000259" key="4">
    <source>
        <dbReference type="Pfam" id="PF00582"/>
    </source>
</evidence>
<reference evidence="5" key="1">
    <citation type="submission" date="2022-08" db="EMBL/GenBank/DDBJ databases">
        <authorList>
            <person name="Dale J.L."/>
        </authorList>
    </citation>
    <scope>NUCLEOTIDE SEQUENCE</scope>
    <source>
        <strain evidence="5">2022EL-00758</strain>
    </source>
</reference>
<dbReference type="Proteomes" id="UP001076655">
    <property type="component" value="Unassembled WGS sequence"/>
</dbReference>
<comment type="caution">
    <text evidence="5">The sequence shown here is derived from an EMBL/GenBank/DDBJ whole genome shotgun (WGS) entry which is preliminary data.</text>
</comment>
<organism evidence="5 6">
    <name type="scientific">Morganella morganii</name>
    <name type="common">Proteus morganii</name>
    <dbReference type="NCBI Taxonomy" id="582"/>
    <lineage>
        <taxon>Bacteria</taxon>
        <taxon>Pseudomonadati</taxon>
        <taxon>Pseudomonadota</taxon>
        <taxon>Gammaproteobacteria</taxon>
        <taxon>Enterobacterales</taxon>
        <taxon>Morganellaceae</taxon>
        <taxon>Morganella</taxon>
    </lineage>
</organism>
<dbReference type="InterPro" id="IPR006015">
    <property type="entry name" value="Universal_stress_UspA"/>
</dbReference>
<dbReference type="InterPro" id="IPR014729">
    <property type="entry name" value="Rossmann-like_a/b/a_fold"/>
</dbReference>
<dbReference type="InterPro" id="IPR006016">
    <property type="entry name" value="UspA"/>
</dbReference>
<dbReference type="PRINTS" id="PR01438">
    <property type="entry name" value="UNVRSLSTRESS"/>
</dbReference>
<accession>A0A9Q4CQ69</accession>
<evidence type="ECO:0000256" key="1">
    <source>
        <dbReference type="ARBA" id="ARBA00008791"/>
    </source>
</evidence>
<feature type="domain" description="UspA" evidence="4">
    <location>
        <begin position="1"/>
        <end position="146"/>
    </location>
</feature>
<dbReference type="PANTHER" id="PTHR46268:SF18">
    <property type="entry name" value="UNIVERSAL STRESS PROTEIN F"/>
    <property type="match status" value="1"/>
</dbReference>
<dbReference type="RefSeq" id="WP_024473761.1">
    <property type="nucleotide sequence ID" value="NZ_BRRE01000012.1"/>
</dbReference>
<comment type="similarity">
    <text evidence="1">Belongs to the universal stress protein A family.</text>
</comment>
<dbReference type="AlphaFoldDB" id="A0A9Q4CQ69"/>
<dbReference type="SUPFAM" id="SSF52402">
    <property type="entry name" value="Adenine nucleotide alpha hydrolases-like"/>
    <property type="match status" value="1"/>
</dbReference>
<gene>
    <name evidence="5" type="ORF">N0392_12150</name>
</gene>
<evidence type="ECO:0000313" key="6">
    <source>
        <dbReference type="Proteomes" id="UP001076655"/>
    </source>
</evidence>
<evidence type="ECO:0000256" key="2">
    <source>
        <dbReference type="ARBA" id="ARBA00011738"/>
    </source>
</evidence>
<comment type="subunit">
    <text evidence="2">Homodimer.</text>
</comment>
<dbReference type="Gene3D" id="3.40.50.620">
    <property type="entry name" value="HUPs"/>
    <property type="match status" value="1"/>
</dbReference>
<dbReference type="PANTHER" id="PTHR46268">
    <property type="entry name" value="STRESS RESPONSE PROTEIN NHAX"/>
    <property type="match status" value="1"/>
</dbReference>
<dbReference type="EMBL" id="JAPNMI010000006">
    <property type="protein sequence ID" value="MCY0790434.1"/>
    <property type="molecule type" value="Genomic_DNA"/>
</dbReference>
<sequence length="146" mass="16392">MYKNILVPIDTSNKALVNHVIPHIESLSKFDDPHIHFLVVIPSYKMFIGLSYGIEKEILTEDNQRLKLAEADLKNEVSKFNLPEDRVHYHAILEAPIDGILTTAEKIHADLIIISSRSPNISTKYLLGSTASAVVRYAETSVLVVR</sequence>
<proteinExistence type="inferred from homology"/>